<dbReference type="AlphaFoldDB" id="A0A420I6J6"/>
<keyword evidence="3" id="KW-1185">Reference proteome</keyword>
<dbReference type="STRING" id="212602.A0A420I6J6"/>
<evidence type="ECO:0000313" key="3">
    <source>
        <dbReference type="Proteomes" id="UP000286134"/>
    </source>
</evidence>
<feature type="region of interest" description="Disordered" evidence="1">
    <location>
        <begin position="1"/>
        <end position="46"/>
    </location>
</feature>
<evidence type="ECO:0000256" key="1">
    <source>
        <dbReference type="SAM" id="MobiDB-lite"/>
    </source>
</evidence>
<feature type="compositionally biased region" description="Low complexity" evidence="1">
    <location>
        <begin position="1"/>
        <end position="25"/>
    </location>
</feature>
<reference evidence="2 3" key="1">
    <citation type="journal article" date="2018" name="BMC Genomics">
        <title>Comparative genome analyses reveal sequence features reflecting distinct modes of host-adaptation between dicot and monocot powdery mildew.</title>
        <authorList>
            <person name="Wu Y."/>
            <person name="Ma X."/>
            <person name="Pan Z."/>
            <person name="Kale S.D."/>
            <person name="Song Y."/>
            <person name="King H."/>
            <person name="Zhang Q."/>
            <person name="Presley C."/>
            <person name="Deng X."/>
            <person name="Wei C.I."/>
            <person name="Xiao S."/>
        </authorList>
    </citation>
    <scope>NUCLEOTIDE SEQUENCE [LARGE SCALE GENOMIC DNA]</scope>
    <source>
        <strain evidence="2">UMSG2</strain>
    </source>
</reference>
<protein>
    <submittedName>
        <fullName evidence="2">Uncharacterized protein</fullName>
    </submittedName>
</protein>
<sequence>MSIFNTNNNSNTITTTTTTTNNTPTYKRDNDDDASGEGKKKPLPPSSQVKIYQSLKDWGCSPLPPTILATFITALHFRPFQAFPMIFPPVLLFTSYLNLQDLTKESAGLSATWSGLIRNRFLTARSMTTSAAIGLAAINCVCGGLTYYGFGTELDESVI</sequence>
<organism evidence="2 3">
    <name type="scientific">Erysiphe neolycopersici</name>
    <dbReference type="NCBI Taxonomy" id="212602"/>
    <lineage>
        <taxon>Eukaryota</taxon>
        <taxon>Fungi</taxon>
        <taxon>Dikarya</taxon>
        <taxon>Ascomycota</taxon>
        <taxon>Pezizomycotina</taxon>
        <taxon>Leotiomycetes</taxon>
        <taxon>Erysiphales</taxon>
        <taxon>Erysiphaceae</taxon>
        <taxon>Erysiphe</taxon>
    </lineage>
</organism>
<feature type="compositionally biased region" description="Basic and acidic residues" evidence="1">
    <location>
        <begin position="26"/>
        <end position="40"/>
    </location>
</feature>
<dbReference type="OrthoDB" id="4868994at2759"/>
<name>A0A420I6J6_9PEZI</name>
<dbReference type="Proteomes" id="UP000286134">
    <property type="component" value="Unassembled WGS sequence"/>
</dbReference>
<dbReference type="EMBL" id="MCFK01001079">
    <property type="protein sequence ID" value="RKF65278.1"/>
    <property type="molecule type" value="Genomic_DNA"/>
</dbReference>
<accession>A0A420I6J6</accession>
<gene>
    <name evidence="2" type="ORF">OnM2_010011</name>
</gene>
<comment type="caution">
    <text evidence="2">The sequence shown here is derived from an EMBL/GenBank/DDBJ whole genome shotgun (WGS) entry which is preliminary data.</text>
</comment>
<evidence type="ECO:0000313" key="2">
    <source>
        <dbReference type="EMBL" id="RKF65278.1"/>
    </source>
</evidence>
<proteinExistence type="predicted"/>